<gene>
    <name evidence="1" type="ORF">PAUS00366_LOCUS6811</name>
</gene>
<dbReference type="AlphaFoldDB" id="A0A7S4AFL1"/>
<name>A0A7S4AFL1_9STRA</name>
<protein>
    <submittedName>
        <fullName evidence="1">Uncharacterized protein</fullName>
    </submittedName>
</protein>
<reference evidence="1" key="1">
    <citation type="submission" date="2021-01" db="EMBL/GenBank/DDBJ databases">
        <authorList>
            <person name="Corre E."/>
            <person name="Pelletier E."/>
            <person name="Niang G."/>
            <person name="Scheremetjew M."/>
            <person name="Finn R."/>
            <person name="Kale V."/>
            <person name="Holt S."/>
            <person name="Cochrane G."/>
            <person name="Meng A."/>
            <person name="Brown T."/>
            <person name="Cohen L."/>
        </authorList>
    </citation>
    <scope>NUCLEOTIDE SEQUENCE</scope>
    <source>
        <strain evidence="1">10249 10 AB</strain>
    </source>
</reference>
<sequence length="200" mass="21712">MPRTHAAEIAALKQQIAQLIARLDSTPGGAILSPAAALPPAIVNAVSRAQATGGIPGYDNERALSDEEVGLRDLYVDLGVCEDTANEMFCCGWDTIENLVDMKSKDTIKSNLWKLTKRPSPMCPAKNKIHIGTGFTKKVTLFIQWLQYQPIIGGDATVESWHAADAPASRTRDRLEAFDHLEKADTGTDLDLPDGLKSLK</sequence>
<organism evidence="1">
    <name type="scientific">Pseudo-nitzschia australis</name>
    <dbReference type="NCBI Taxonomy" id="44445"/>
    <lineage>
        <taxon>Eukaryota</taxon>
        <taxon>Sar</taxon>
        <taxon>Stramenopiles</taxon>
        <taxon>Ochrophyta</taxon>
        <taxon>Bacillariophyta</taxon>
        <taxon>Bacillariophyceae</taxon>
        <taxon>Bacillariophycidae</taxon>
        <taxon>Bacillariales</taxon>
        <taxon>Bacillariaceae</taxon>
        <taxon>Pseudo-nitzschia</taxon>
    </lineage>
</organism>
<evidence type="ECO:0000313" key="1">
    <source>
        <dbReference type="EMBL" id="CAE0714059.1"/>
    </source>
</evidence>
<dbReference type="EMBL" id="HBIX01008847">
    <property type="protein sequence ID" value="CAE0714059.1"/>
    <property type="molecule type" value="Transcribed_RNA"/>
</dbReference>
<accession>A0A7S4AFL1</accession>
<proteinExistence type="predicted"/>